<evidence type="ECO:0000313" key="2">
    <source>
        <dbReference type="EMBL" id="SVB00292.1"/>
    </source>
</evidence>
<accession>A0A382AGP1</accession>
<feature type="transmembrane region" description="Helical" evidence="1">
    <location>
        <begin position="15"/>
        <end position="34"/>
    </location>
</feature>
<dbReference type="EMBL" id="UINC01025181">
    <property type="protein sequence ID" value="SVB00292.1"/>
    <property type="molecule type" value="Genomic_DNA"/>
</dbReference>
<keyword evidence="1" id="KW-1133">Transmembrane helix</keyword>
<feature type="transmembrane region" description="Helical" evidence="1">
    <location>
        <begin position="46"/>
        <end position="68"/>
    </location>
</feature>
<evidence type="ECO:0000256" key="1">
    <source>
        <dbReference type="SAM" id="Phobius"/>
    </source>
</evidence>
<feature type="non-terminal residue" evidence="2">
    <location>
        <position position="233"/>
    </location>
</feature>
<name>A0A382AGP1_9ZZZZ</name>
<keyword evidence="1" id="KW-0812">Transmembrane</keyword>
<dbReference type="AlphaFoldDB" id="A0A382AGP1"/>
<gene>
    <name evidence="2" type="ORF">METZ01_LOCUS153146</name>
</gene>
<sequence length="233" mass="24614">MSGLRDLIREARRRSIWQVAVFYAGGSWVVWEAIQGISGTVGLPDWVPGAALILILVGFLVVVGTSFVQDRPVEDASEGIAQTSSLSTSTESPSASAGLFNIRNTIMAVLLLAVGVLLAMNAGIWPMGGETETEVATNPGDASVVVLPMDNIGGREEVAYLSDGITEQITAQLAKVPELKVISRTSAETVTGYNLTIPEIADRLGVEHVVEGSVQLFGEQIRVTAQLIHAASD</sequence>
<protein>
    <submittedName>
        <fullName evidence="2">Uncharacterized protein</fullName>
    </submittedName>
</protein>
<reference evidence="2" key="1">
    <citation type="submission" date="2018-05" db="EMBL/GenBank/DDBJ databases">
        <authorList>
            <person name="Lanie J.A."/>
            <person name="Ng W.-L."/>
            <person name="Kazmierczak K.M."/>
            <person name="Andrzejewski T.M."/>
            <person name="Davidsen T.M."/>
            <person name="Wayne K.J."/>
            <person name="Tettelin H."/>
            <person name="Glass J.I."/>
            <person name="Rusch D."/>
            <person name="Podicherti R."/>
            <person name="Tsui H.-C.T."/>
            <person name="Winkler M.E."/>
        </authorList>
    </citation>
    <scope>NUCLEOTIDE SEQUENCE</scope>
</reference>
<proteinExistence type="predicted"/>
<keyword evidence="1" id="KW-0472">Membrane</keyword>
<organism evidence="2">
    <name type="scientific">marine metagenome</name>
    <dbReference type="NCBI Taxonomy" id="408172"/>
    <lineage>
        <taxon>unclassified sequences</taxon>
        <taxon>metagenomes</taxon>
        <taxon>ecological metagenomes</taxon>
    </lineage>
</organism>
<feature type="transmembrane region" description="Helical" evidence="1">
    <location>
        <begin position="106"/>
        <end position="125"/>
    </location>
</feature>